<keyword evidence="2" id="KW-0378">Hydrolase</keyword>
<dbReference type="Proteomes" id="UP000244978">
    <property type="component" value="Unassembled WGS sequence"/>
</dbReference>
<dbReference type="Pfam" id="PF03372">
    <property type="entry name" value="Exo_endo_phos"/>
    <property type="match status" value="1"/>
</dbReference>
<keyword evidence="3" id="KW-1185">Reference proteome</keyword>
<feature type="domain" description="Endonuclease/exonuclease/phosphatase" evidence="1">
    <location>
        <begin position="43"/>
        <end position="287"/>
    </location>
</feature>
<protein>
    <submittedName>
        <fullName evidence="2">Hydrolase</fullName>
    </submittedName>
</protein>
<dbReference type="AlphaFoldDB" id="A0A2U1SYG1"/>
<dbReference type="Gene3D" id="3.60.10.10">
    <property type="entry name" value="Endonuclease/exonuclease/phosphatase"/>
    <property type="match status" value="1"/>
</dbReference>
<name>A0A2U1SYG1_9MICO</name>
<gene>
    <name evidence="2" type="ORF">DF220_01410</name>
</gene>
<organism evidence="2 3">
    <name type="scientific">Homoserinimonas hongtaonis</name>
    <dbReference type="NCBI Taxonomy" id="2079791"/>
    <lineage>
        <taxon>Bacteria</taxon>
        <taxon>Bacillati</taxon>
        <taxon>Actinomycetota</taxon>
        <taxon>Actinomycetes</taxon>
        <taxon>Micrococcales</taxon>
        <taxon>Microbacteriaceae</taxon>
        <taxon>Homoserinimonas</taxon>
    </lineage>
</organism>
<proteinExistence type="predicted"/>
<evidence type="ECO:0000259" key="1">
    <source>
        <dbReference type="Pfam" id="PF03372"/>
    </source>
</evidence>
<comment type="caution">
    <text evidence="2">The sequence shown here is derived from an EMBL/GenBank/DDBJ whole genome shotgun (WGS) entry which is preliminary data.</text>
</comment>
<reference evidence="3" key="1">
    <citation type="submission" date="2018-04" db="EMBL/GenBank/DDBJ databases">
        <authorList>
            <person name="Liu S."/>
            <person name="Wang Z."/>
            <person name="Li J."/>
        </authorList>
    </citation>
    <scope>NUCLEOTIDE SEQUENCE [LARGE SCALE GENOMIC DNA]</scope>
    <source>
        <strain evidence="3">S1194</strain>
    </source>
</reference>
<dbReference type="InterPro" id="IPR050410">
    <property type="entry name" value="CCR4/nocturin_mRNA_transcr"/>
</dbReference>
<dbReference type="PANTHER" id="PTHR12121:SF36">
    <property type="entry name" value="ENDONUCLEASE_EXONUCLEASE_PHOSPHATASE DOMAIN-CONTAINING PROTEIN"/>
    <property type="match status" value="1"/>
</dbReference>
<accession>A0A2U1SYG1</accession>
<dbReference type="EMBL" id="QEEX01000001">
    <property type="protein sequence ID" value="PWB96642.1"/>
    <property type="molecule type" value="Genomic_DNA"/>
</dbReference>
<sequence>MGLPQRAASAEHAGAVDMVMLTRRVGGDRPLIGPVGAPYLHVMSYNVRRIITMSRHGSPDFWPVRRDLVERMLHAERPTILGTQEAMASQARAIAGMMGPDFRIVGHGRAADGKGEGCPIYFDATRLTLIDWSQRTLSPTPHAAGSRGWGNLVPRVVVTAEFDDMMTGKRFVVFNTHFDHTSKRSRVASAEYVASLVSECKHPVILMGDFNTVPGKPPYRILVNAGLRDSLLVADKRLGGAGPTFSDYKLPSPRGRRIDWLMVSDRIDVKVGAINTARFEGRAASDHEPVQAVIDVL</sequence>
<dbReference type="CDD" id="cd09083">
    <property type="entry name" value="EEP-1"/>
    <property type="match status" value="1"/>
</dbReference>
<dbReference type="InterPro" id="IPR036691">
    <property type="entry name" value="Endo/exonu/phosph_ase_sf"/>
</dbReference>
<dbReference type="PANTHER" id="PTHR12121">
    <property type="entry name" value="CARBON CATABOLITE REPRESSOR PROTEIN 4"/>
    <property type="match status" value="1"/>
</dbReference>
<dbReference type="SUPFAM" id="SSF56219">
    <property type="entry name" value="DNase I-like"/>
    <property type="match status" value="1"/>
</dbReference>
<evidence type="ECO:0000313" key="3">
    <source>
        <dbReference type="Proteomes" id="UP000244978"/>
    </source>
</evidence>
<evidence type="ECO:0000313" key="2">
    <source>
        <dbReference type="EMBL" id="PWB96642.1"/>
    </source>
</evidence>
<dbReference type="InterPro" id="IPR005135">
    <property type="entry name" value="Endo/exonuclease/phosphatase"/>
</dbReference>
<dbReference type="GO" id="GO:0000175">
    <property type="term" value="F:3'-5'-RNA exonuclease activity"/>
    <property type="evidence" value="ECO:0007669"/>
    <property type="project" value="TreeGrafter"/>
</dbReference>